<keyword evidence="3" id="KW-1185">Reference proteome</keyword>
<evidence type="ECO:0000313" key="2">
    <source>
        <dbReference type="EMBL" id="DAD35742.1"/>
    </source>
</evidence>
<feature type="transmembrane region" description="Helical" evidence="1">
    <location>
        <begin position="91"/>
        <end position="116"/>
    </location>
</feature>
<keyword evidence="1" id="KW-0472">Membrane</keyword>
<dbReference type="Proteomes" id="UP000607653">
    <property type="component" value="Unassembled WGS sequence"/>
</dbReference>
<evidence type="ECO:0000256" key="1">
    <source>
        <dbReference type="SAM" id="Phobius"/>
    </source>
</evidence>
<evidence type="ECO:0000313" key="3">
    <source>
        <dbReference type="Proteomes" id="UP000607653"/>
    </source>
</evidence>
<comment type="caution">
    <text evidence="2">The sequence shown here is derived from an EMBL/GenBank/DDBJ whole genome shotgun (WGS) entry which is preliminary data.</text>
</comment>
<accession>A0A822YSW6</accession>
<dbReference type="AlphaFoldDB" id="A0A822YSW6"/>
<reference evidence="2 3" key="1">
    <citation type="journal article" date="2020" name="Mol. Biol. Evol.">
        <title>Distinct Expression and Methylation Patterns for Genes with Different Fates following a Single Whole-Genome Duplication in Flowering Plants.</title>
        <authorList>
            <person name="Shi T."/>
            <person name="Rahmani R.S."/>
            <person name="Gugger P.F."/>
            <person name="Wang M."/>
            <person name="Li H."/>
            <person name="Zhang Y."/>
            <person name="Li Z."/>
            <person name="Wang Q."/>
            <person name="Van de Peer Y."/>
            <person name="Marchal K."/>
            <person name="Chen J."/>
        </authorList>
    </citation>
    <scope>NUCLEOTIDE SEQUENCE [LARGE SCALE GENOMIC DNA]</scope>
    <source>
        <tissue evidence="2">Leaf</tissue>
    </source>
</reference>
<keyword evidence="1" id="KW-1133">Transmembrane helix</keyword>
<proteinExistence type="predicted"/>
<gene>
    <name evidence="2" type="ORF">HUJ06_006382</name>
</gene>
<name>A0A822YSW6_NELNU</name>
<dbReference type="EMBL" id="DUZY01000004">
    <property type="protein sequence ID" value="DAD35742.1"/>
    <property type="molecule type" value="Genomic_DNA"/>
</dbReference>
<protein>
    <submittedName>
        <fullName evidence="2">Uncharacterized protein</fullName>
    </submittedName>
</protein>
<organism evidence="2 3">
    <name type="scientific">Nelumbo nucifera</name>
    <name type="common">Sacred lotus</name>
    <dbReference type="NCBI Taxonomy" id="4432"/>
    <lineage>
        <taxon>Eukaryota</taxon>
        <taxon>Viridiplantae</taxon>
        <taxon>Streptophyta</taxon>
        <taxon>Embryophyta</taxon>
        <taxon>Tracheophyta</taxon>
        <taxon>Spermatophyta</taxon>
        <taxon>Magnoliopsida</taxon>
        <taxon>Proteales</taxon>
        <taxon>Nelumbonaceae</taxon>
        <taxon>Nelumbo</taxon>
    </lineage>
</organism>
<sequence>MYTFVGNFLAWNVSSTVKTWRSMKNPLSNPSSQTEKIGLAVSILRIKEHSNPRPFSLSPVSSSLSLSLHSLSAHCPFMFIAPNIKCKTPNLFPFSLCITVSFILLLLVYILVSTIYMDVGVLLFEFDL</sequence>
<keyword evidence="1" id="KW-0812">Transmembrane</keyword>